<accession>A0DDJ8</accession>
<evidence type="ECO:0000313" key="1">
    <source>
        <dbReference type="EMBL" id="CAK81115.1"/>
    </source>
</evidence>
<protein>
    <submittedName>
        <fullName evidence="1">Uncharacterized protein</fullName>
    </submittedName>
</protein>
<dbReference type="HOGENOM" id="CLU_3378124_0_0_1"/>
<name>A0DDJ8_PARTE</name>
<organism evidence="1 2">
    <name type="scientific">Paramecium tetraurelia</name>
    <dbReference type="NCBI Taxonomy" id="5888"/>
    <lineage>
        <taxon>Eukaryota</taxon>
        <taxon>Sar</taxon>
        <taxon>Alveolata</taxon>
        <taxon>Ciliophora</taxon>
        <taxon>Intramacronucleata</taxon>
        <taxon>Oligohymenophorea</taxon>
        <taxon>Peniculida</taxon>
        <taxon>Parameciidae</taxon>
        <taxon>Paramecium</taxon>
    </lineage>
</organism>
<gene>
    <name evidence="1" type="ORF">GSPATT00015975001</name>
</gene>
<dbReference type="InParanoid" id="A0DDJ8"/>
<reference evidence="1 2" key="1">
    <citation type="journal article" date="2006" name="Nature">
        <title>Global trends of whole-genome duplications revealed by the ciliate Paramecium tetraurelia.</title>
        <authorList>
            <consortium name="Genoscope"/>
            <person name="Aury J.-M."/>
            <person name="Jaillon O."/>
            <person name="Duret L."/>
            <person name="Noel B."/>
            <person name="Jubin C."/>
            <person name="Porcel B.M."/>
            <person name="Segurens B."/>
            <person name="Daubin V."/>
            <person name="Anthouard V."/>
            <person name="Aiach N."/>
            <person name="Arnaiz O."/>
            <person name="Billaut A."/>
            <person name="Beisson J."/>
            <person name="Blanc I."/>
            <person name="Bouhouche K."/>
            <person name="Camara F."/>
            <person name="Duharcourt S."/>
            <person name="Guigo R."/>
            <person name="Gogendeau D."/>
            <person name="Katinka M."/>
            <person name="Keller A.-M."/>
            <person name="Kissmehl R."/>
            <person name="Klotz C."/>
            <person name="Koll F."/>
            <person name="Le Moue A."/>
            <person name="Lepere C."/>
            <person name="Malinsky S."/>
            <person name="Nowacki M."/>
            <person name="Nowak J.K."/>
            <person name="Plattner H."/>
            <person name="Poulain J."/>
            <person name="Ruiz F."/>
            <person name="Serrano V."/>
            <person name="Zagulski M."/>
            <person name="Dessen P."/>
            <person name="Betermier M."/>
            <person name="Weissenbach J."/>
            <person name="Scarpelli C."/>
            <person name="Schachter V."/>
            <person name="Sperling L."/>
            <person name="Meyer E."/>
            <person name="Cohen J."/>
            <person name="Wincker P."/>
        </authorList>
    </citation>
    <scope>NUCLEOTIDE SEQUENCE [LARGE SCALE GENOMIC DNA]</scope>
    <source>
        <strain evidence="1 2">Stock d4-2</strain>
    </source>
</reference>
<dbReference type="GeneID" id="76803714"/>
<sequence length="34" mass="4140">MNRFEETLKKYDGSKKGSHQMDAYVFIPYNHKEF</sequence>
<dbReference type="RefSeq" id="XP_052287145.1">
    <property type="nucleotide sequence ID" value="XM_052431168.1"/>
</dbReference>
<proteinExistence type="predicted"/>
<keyword evidence="2" id="KW-1185">Reference proteome</keyword>
<dbReference type="AlphaFoldDB" id="A0DDJ8"/>
<dbReference type="Proteomes" id="UP000000600">
    <property type="component" value="Unassembled WGS sequence"/>
</dbReference>
<dbReference type="EMBL" id="CT868385">
    <property type="protein sequence ID" value="CAK81115.1"/>
    <property type="molecule type" value="Genomic_DNA"/>
</dbReference>
<evidence type="ECO:0000313" key="2">
    <source>
        <dbReference type="Proteomes" id="UP000000600"/>
    </source>
</evidence>